<gene>
    <name evidence="4" type="primary">purB</name>
    <name evidence="4" type="ORF">KP004_10625</name>
</gene>
<dbReference type="RefSeq" id="WP_216802305.1">
    <property type="nucleotide sequence ID" value="NZ_CP076723.1"/>
</dbReference>
<evidence type="ECO:0000256" key="2">
    <source>
        <dbReference type="NCBIfam" id="TIGR00928"/>
    </source>
</evidence>
<dbReference type="InterPro" id="IPR022761">
    <property type="entry name" value="Fumarate_lyase_N"/>
</dbReference>
<evidence type="ECO:0000259" key="3">
    <source>
        <dbReference type="SMART" id="SM00998"/>
    </source>
</evidence>
<dbReference type="CDD" id="cd01360">
    <property type="entry name" value="Adenylsuccinate_lyase_1"/>
    <property type="match status" value="1"/>
</dbReference>
<dbReference type="InterPro" id="IPR020557">
    <property type="entry name" value="Fumarate_lyase_CS"/>
</dbReference>
<evidence type="ECO:0000256" key="1">
    <source>
        <dbReference type="ARBA" id="ARBA00023239"/>
    </source>
</evidence>
<dbReference type="NCBIfam" id="TIGR00928">
    <property type="entry name" value="purB"/>
    <property type="match status" value="1"/>
</dbReference>
<dbReference type="GO" id="GO:0016829">
    <property type="term" value="F:lyase activity"/>
    <property type="evidence" value="ECO:0007669"/>
    <property type="project" value="UniProtKB-KW"/>
</dbReference>
<dbReference type="SMART" id="SM00998">
    <property type="entry name" value="ADSL_C"/>
    <property type="match status" value="1"/>
</dbReference>
<evidence type="ECO:0000313" key="4">
    <source>
        <dbReference type="EMBL" id="QWV95594.1"/>
    </source>
</evidence>
<dbReference type="EMBL" id="CP076723">
    <property type="protein sequence ID" value="QWV95594.1"/>
    <property type="molecule type" value="Genomic_DNA"/>
</dbReference>
<proteinExistence type="predicted"/>
<dbReference type="InterPro" id="IPR019468">
    <property type="entry name" value="AdenyloSucc_lyase_C"/>
</dbReference>
<evidence type="ECO:0000313" key="5">
    <source>
        <dbReference type="Proteomes" id="UP000683557"/>
    </source>
</evidence>
<dbReference type="PROSITE" id="PS00163">
    <property type="entry name" value="FUMARATE_LYASES"/>
    <property type="match status" value="1"/>
</dbReference>
<feature type="domain" description="Adenylosuccinate lyase C-terminal" evidence="3">
    <location>
        <begin position="349"/>
        <end position="429"/>
    </location>
</feature>
<sequence length="431" mass="48986">MIERYSRPEMTRIWEPENRYAKWLEIEIYACEAHAEMGRIPKEAVSRIRAKASFDVPRIDEIERTVKHDVIAFLTSVADYIGDDSRFVHLGLTSSDILDTSFAMLLKEAGELIISDIKRLMAVIKTRAFEHKMTPQMGRSHGIHAEPVTFGLKMALWYDEMARNLKRMEAALETISYGKISGAVGTFANIDPQVEEYVCKKAGLKPAPCSTQVLQRDRHAEYFSTLAIIASSIEKFAVEIRHLQRTEVLEAEEFFSKGQKGSSAMPHKRNPVLSENLTGLARLMRGYALSAIENVPLWHERDISHSSVERIIGPDATVTLDFMLNRAIGLIENLVVYPENMMRNLNQMRGLIFSQRVLLKLAEAGASREKAYALVQRNAMKVWEEGKDFQTELLNDEEVTSFLPAEEIKEAFDLGYHMKHVDTIFTRVFGG</sequence>
<organism evidence="4 5">
    <name type="scientific">Geomonas oryzisoli</name>
    <dbReference type="NCBI Taxonomy" id="2847992"/>
    <lineage>
        <taxon>Bacteria</taxon>
        <taxon>Pseudomonadati</taxon>
        <taxon>Thermodesulfobacteriota</taxon>
        <taxon>Desulfuromonadia</taxon>
        <taxon>Geobacterales</taxon>
        <taxon>Geobacteraceae</taxon>
        <taxon>Geomonas</taxon>
    </lineage>
</organism>
<dbReference type="PANTHER" id="PTHR43172">
    <property type="entry name" value="ADENYLOSUCCINATE LYASE"/>
    <property type="match status" value="1"/>
</dbReference>
<reference evidence="4 5" key="1">
    <citation type="submission" date="2021-06" db="EMBL/GenBank/DDBJ databases">
        <title>Gemonas diversity in paddy soil.</title>
        <authorList>
            <person name="Liu G."/>
        </authorList>
    </citation>
    <scope>NUCLEOTIDE SEQUENCE [LARGE SCALE GENOMIC DNA]</scope>
    <source>
        <strain evidence="4 5">RG10</strain>
    </source>
</reference>
<protein>
    <recommendedName>
        <fullName evidence="2">Adenylosuccinate lyase</fullName>
        <ecNumber evidence="2">4.3.2.2</ecNumber>
    </recommendedName>
</protein>
<keyword evidence="1 4" id="KW-0456">Lyase</keyword>
<dbReference type="EC" id="4.3.2.2" evidence="2"/>
<accession>A0ABX8JDB0</accession>
<dbReference type="PANTHER" id="PTHR43172:SF1">
    <property type="entry name" value="ADENYLOSUCCINATE LYASE"/>
    <property type="match status" value="1"/>
</dbReference>
<dbReference type="Proteomes" id="UP000683557">
    <property type="component" value="Chromosome"/>
</dbReference>
<keyword evidence="5" id="KW-1185">Reference proteome</keyword>
<dbReference type="InterPro" id="IPR004769">
    <property type="entry name" value="Pur_lyase"/>
</dbReference>
<name>A0ABX8JDB0_9BACT</name>
<dbReference type="Pfam" id="PF10397">
    <property type="entry name" value="ADSL_C"/>
    <property type="match status" value="1"/>
</dbReference>
<dbReference type="Pfam" id="PF00206">
    <property type="entry name" value="Lyase_1"/>
    <property type="match status" value="1"/>
</dbReference>